<dbReference type="KEGG" id="wna:KA717_20330"/>
<reference evidence="1" key="1">
    <citation type="submission" date="2021-04" db="EMBL/GenBank/DDBJ databases">
        <title>Genome sequence of Woronichinia naegeliana from Washington state freshwater lake bloom.</title>
        <authorList>
            <person name="Dreher T.W."/>
        </authorList>
    </citation>
    <scope>NUCLEOTIDE SEQUENCE</scope>
    <source>
        <strain evidence="1">WA131</strain>
    </source>
</reference>
<gene>
    <name evidence="1" type="ORF">KA717_20330</name>
</gene>
<proteinExistence type="predicted"/>
<dbReference type="InterPro" id="IPR035093">
    <property type="entry name" value="RelE/ParE_toxin_dom_sf"/>
</dbReference>
<dbReference type="EMBL" id="CP073041">
    <property type="protein sequence ID" value="UXE58426.1"/>
    <property type="molecule type" value="Genomic_DNA"/>
</dbReference>
<name>A0A977KRS4_9CYAN</name>
<evidence type="ECO:0008006" key="2">
    <source>
        <dbReference type="Google" id="ProtNLM"/>
    </source>
</evidence>
<protein>
    <recommendedName>
        <fullName evidence="2">Type II toxin-antitoxin system mRNA interferase toxin, RelE/StbE family</fullName>
    </recommendedName>
</protein>
<accession>A0A977KRS4</accession>
<dbReference type="AlphaFoldDB" id="A0A977KRS4"/>
<evidence type="ECO:0000313" key="1">
    <source>
        <dbReference type="EMBL" id="UXE58426.1"/>
    </source>
</evidence>
<organism evidence="1">
    <name type="scientific">Woronichinia naegeliana WA131</name>
    <dbReference type="NCBI Taxonomy" id="2824559"/>
    <lineage>
        <taxon>Bacteria</taxon>
        <taxon>Bacillati</taxon>
        <taxon>Cyanobacteriota</taxon>
        <taxon>Cyanophyceae</taxon>
        <taxon>Synechococcales</taxon>
        <taxon>Coelosphaeriaceae</taxon>
        <taxon>Woronichinia</taxon>
    </lineage>
</organism>
<dbReference type="Gene3D" id="3.30.2310.20">
    <property type="entry name" value="RelE-like"/>
    <property type="match status" value="1"/>
</dbReference>
<sequence>MIEISFDDSFKRAFKKRFQGNHELERKFRTKLEKFKENPFDPSLKTHKLSGKLKELDSGKFSSRVSEKRKSDMRYPRVPLCPKLADIENR</sequence>
<dbReference type="Proteomes" id="UP001065613">
    <property type="component" value="Chromosome"/>
</dbReference>
<dbReference type="SUPFAM" id="SSF143011">
    <property type="entry name" value="RelE-like"/>
    <property type="match status" value="1"/>
</dbReference>